<sequence>MPTNASATDANTAEFGASCDTDHAVFAVTLTLVLILTISMKMTEGMQLPVSLGSAWIGALAGLVFAEKLLLVISMGRKSVVLVVHEMMTAFQAALAVDLVASVGAVWL</sequence>
<dbReference type="Proteomes" id="UP001163321">
    <property type="component" value="Chromosome 12"/>
</dbReference>
<gene>
    <name evidence="1" type="ORF">PsorP6_011537</name>
</gene>
<comment type="caution">
    <text evidence="1">The sequence shown here is derived from an EMBL/GenBank/DDBJ whole genome shotgun (WGS) entry which is preliminary data.</text>
</comment>
<evidence type="ECO:0000313" key="2">
    <source>
        <dbReference type="Proteomes" id="UP001163321"/>
    </source>
</evidence>
<name>A0ACC0WHL4_9STRA</name>
<dbReference type="EMBL" id="CM047591">
    <property type="protein sequence ID" value="KAI9918338.1"/>
    <property type="molecule type" value="Genomic_DNA"/>
</dbReference>
<proteinExistence type="predicted"/>
<protein>
    <submittedName>
        <fullName evidence="1">Uncharacterized protein</fullName>
    </submittedName>
</protein>
<evidence type="ECO:0000313" key="1">
    <source>
        <dbReference type="EMBL" id="KAI9918338.1"/>
    </source>
</evidence>
<accession>A0ACC0WHL4</accession>
<keyword evidence="2" id="KW-1185">Reference proteome</keyword>
<reference evidence="1 2" key="1">
    <citation type="journal article" date="2022" name="bioRxiv">
        <title>The genome of the oomycete Peronosclerospora sorghi, a cosmopolitan pathogen of maize and sorghum, is inflated with dispersed pseudogenes.</title>
        <authorList>
            <person name="Fletcher K."/>
            <person name="Martin F."/>
            <person name="Isakeit T."/>
            <person name="Cavanaugh K."/>
            <person name="Magill C."/>
            <person name="Michelmore R."/>
        </authorList>
    </citation>
    <scope>NUCLEOTIDE SEQUENCE [LARGE SCALE GENOMIC DNA]</scope>
    <source>
        <strain evidence="1">P6</strain>
    </source>
</reference>
<organism evidence="1 2">
    <name type="scientific">Peronosclerospora sorghi</name>
    <dbReference type="NCBI Taxonomy" id="230839"/>
    <lineage>
        <taxon>Eukaryota</taxon>
        <taxon>Sar</taxon>
        <taxon>Stramenopiles</taxon>
        <taxon>Oomycota</taxon>
        <taxon>Peronosporomycetes</taxon>
        <taxon>Peronosporales</taxon>
        <taxon>Peronosporaceae</taxon>
        <taxon>Peronosclerospora</taxon>
    </lineage>
</organism>